<proteinExistence type="predicted"/>
<protein>
    <submittedName>
        <fullName evidence="1">Uncharacterized protein</fullName>
    </submittedName>
</protein>
<dbReference type="Proteomes" id="UP000325315">
    <property type="component" value="Unassembled WGS sequence"/>
</dbReference>
<name>A0A5B6WYU4_9ROSI</name>
<keyword evidence="2" id="KW-1185">Reference proteome</keyword>
<dbReference type="AlphaFoldDB" id="A0A5B6WYU4"/>
<evidence type="ECO:0000313" key="2">
    <source>
        <dbReference type="Proteomes" id="UP000325315"/>
    </source>
</evidence>
<reference evidence="2" key="1">
    <citation type="journal article" date="2019" name="Plant Biotechnol. J.">
        <title>Genome sequencing of the Australian wild diploid species Gossypium australe highlights disease resistance and delayed gland morphogenesis.</title>
        <authorList>
            <person name="Cai Y."/>
            <person name="Cai X."/>
            <person name="Wang Q."/>
            <person name="Wang P."/>
            <person name="Zhang Y."/>
            <person name="Cai C."/>
            <person name="Xu Y."/>
            <person name="Wang K."/>
            <person name="Zhou Z."/>
            <person name="Wang C."/>
            <person name="Geng S."/>
            <person name="Li B."/>
            <person name="Dong Q."/>
            <person name="Hou Y."/>
            <person name="Wang H."/>
            <person name="Ai P."/>
            <person name="Liu Z."/>
            <person name="Yi F."/>
            <person name="Sun M."/>
            <person name="An G."/>
            <person name="Cheng J."/>
            <person name="Zhang Y."/>
            <person name="Shi Q."/>
            <person name="Xie Y."/>
            <person name="Shi X."/>
            <person name="Chang Y."/>
            <person name="Huang F."/>
            <person name="Chen Y."/>
            <person name="Hong S."/>
            <person name="Mi L."/>
            <person name="Sun Q."/>
            <person name="Zhang L."/>
            <person name="Zhou B."/>
            <person name="Peng R."/>
            <person name="Zhang X."/>
            <person name="Liu F."/>
        </authorList>
    </citation>
    <scope>NUCLEOTIDE SEQUENCE [LARGE SCALE GENOMIC DNA]</scope>
    <source>
        <strain evidence="2">cv. PA1801</strain>
    </source>
</reference>
<organism evidence="1 2">
    <name type="scientific">Gossypium australe</name>
    <dbReference type="NCBI Taxonomy" id="47621"/>
    <lineage>
        <taxon>Eukaryota</taxon>
        <taxon>Viridiplantae</taxon>
        <taxon>Streptophyta</taxon>
        <taxon>Embryophyta</taxon>
        <taxon>Tracheophyta</taxon>
        <taxon>Spermatophyta</taxon>
        <taxon>Magnoliopsida</taxon>
        <taxon>eudicotyledons</taxon>
        <taxon>Gunneridae</taxon>
        <taxon>Pentapetalae</taxon>
        <taxon>rosids</taxon>
        <taxon>malvids</taxon>
        <taxon>Malvales</taxon>
        <taxon>Malvaceae</taxon>
        <taxon>Malvoideae</taxon>
        <taxon>Gossypium</taxon>
    </lineage>
</organism>
<accession>A0A5B6WYU4</accession>
<evidence type="ECO:0000313" key="1">
    <source>
        <dbReference type="EMBL" id="KAA3486082.1"/>
    </source>
</evidence>
<dbReference type="EMBL" id="SMMG02000001">
    <property type="protein sequence ID" value="KAA3486082.1"/>
    <property type="molecule type" value="Genomic_DNA"/>
</dbReference>
<comment type="caution">
    <text evidence="1">The sequence shown here is derived from an EMBL/GenBank/DDBJ whole genome shotgun (WGS) entry which is preliminary data.</text>
</comment>
<gene>
    <name evidence="1" type="ORF">EPI10_030040</name>
</gene>
<sequence length="80" mass="8896">MMSLCDISMVKKPLNNVYTWKIEKFSALDKPIYSQGFAVQGDSLVLLGDPVSEGKGLDATCVVVKMDVLHLIRKYMQSSN</sequence>